<evidence type="ECO:0000256" key="1">
    <source>
        <dbReference type="SAM" id="Phobius"/>
    </source>
</evidence>
<dbReference type="EMBL" id="JBJQOH010000006">
    <property type="protein sequence ID" value="KAL3685129.1"/>
    <property type="molecule type" value="Genomic_DNA"/>
</dbReference>
<keyword evidence="3" id="KW-1185">Reference proteome</keyword>
<protein>
    <recommendedName>
        <fullName evidence="4">MULE transposase domain-containing protein</fullName>
    </recommendedName>
</protein>
<organism evidence="2 3">
    <name type="scientific">Riccia sorocarpa</name>
    <dbReference type="NCBI Taxonomy" id="122646"/>
    <lineage>
        <taxon>Eukaryota</taxon>
        <taxon>Viridiplantae</taxon>
        <taxon>Streptophyta</taxon>
        <taxon>Embryophyta</taxon>
        <taxon>Marchantiophyta</taxon>
        <taxon>Marchantiopsida</taxon>
        <taxon>Marchantiidae</taxon>
        <taxon>Marchantiales</taxon>
        <taxon>Ricciaceae</taxon>
        <taxon>Riccia</taxon>
    </lineage>
</organism>
<dbReference type="Proteomes" id="UP001633002">
    <property type="component" value="Unassembled WGS sequence"/>
</dbReference>
<accession>A0ABD3H6W5</accession>
<evidence type="ECO:0000313" key="2">
    <source>
        <dbReference type="EMBL" id="KAL3685129.1"/>
    </source>
</evidence>
<dbReference type="AlphaFoldDB" id="A0ABD3H6W5"/>
<evidence type="ECO:0008006" key="4">
    <source>
        <dbReference type="Google" id="ProtNLM"/>
    </source>
</evidence>
<feature type="transmembrane region" description="Helical" evidence="1">
    <location>
        <begin position="193"/>
        <end position="212"/>
    </location>
</feature>
<evidence type="ECO:0000313" key="3">
    <source>
        <dbReference type="Proteomes" id="UP001633002"/>
    </source>
</evidence>
<gene>
    <name evidence="2" type="ORF">R1sor_003151</name>
</gene>
<keyword evidence="1" id="KW-1133">Transmembrane helix</keyword>
<reference evidence="2 3" key="1">
    <citation type="submission" date="2024-09" db="EMBL/GenBank/DDBJ databases">
        <title>Chromosome-scale assembly of Riccia sorocarpa.</title>
        <authorList>
            <person name="Paukszto L."/>
        </authorList>
    </citation>
    <scope>NUCLEOTIDE SEQUENCE [LARGE SCALE GENOMIC DNA]</scope>
    <source>
        <strain evidence="2">LP-2024</strain>
        <tissue evidence="2">Aerial parts of the thallus</tissue>
    </source>
</reference>
<proteinExistence type="predicted"/>
<sequence length="441" mass="50885">MRCVLRQDKVCVNRSHSAGNRRTSEKRRAIERFRCQGELRITLDTSTAMCSVTCIHLEDHEQPSWRDSKFPREALEFLDRVAEAEMRIADVYRLLRLQDHIDPAHITKAQVNYWVAEIESWRYGAGEPDQLKASKDFIERPENRAKGFELILYVETDDFEAFSFLTPFWRYVSTVKEVLIESTFKTNDMRFEMFALIGNLGGFGVPLCYMFYLKKTSVDESTPNGYQVRGCRKDLLYERMCKLREKDLRPAFFIIDKDACQIKAAQRSIPEMHVQLCLKHCLETIERRMVAVDRGTIPYDPPPAHNIFPEIFDMQAFGFGLHDWVLAKVPVYLQTYRRFEPPFYVFQSSENFFSKQTMRPESDPWYEQPAYVEHGMLEDIGIGGIDLNEDPIEMIHADDLETEDGGADENVAAIAGLLAEVNVSGDDDSAGEAAPVEDIHR</sequence>
<keyword evidence="1" id="KW-0812">Transmembrane</keyword>
<comment type="caution">
    <text evidence="2">The sequence shown here is derived from an EMBL/GenBank/DDBJ whole genome shotgun (WGS) entry which is preliminary data.</text>
</comment>
<keyword evidence="1" id="KW-0472">Membrane</keyword>
<name>A0ABD3H6W5_9MARC</name>